<dbReference type="AlphaFoldDB" id="A0A7W8CYB5"/>
<sequence length="177" mass="20947">MFDKQYRFKGKHAQRVDMLTSSFDEISSAKLFDRNVDVYINAPLIGFLYGRTAELDNTKNPETGQVYTQNIMGDRVIYSSEELMFNFRLIMLLDTNYEPNEEKRINKAFRNMGEDPKDEERFDSYVRGGVDVLYEKLIEGSNEPNAYIYRLFDFIEEFQERFNSEIKSEDILNLCMK</sequence>
<comment type="caution">
    <text evidence="1">The sequence shown here is derived from an EMBL/GenBank/DDBJ whole genome shotgun (WGS) entry which is preliminary data.</text>
</comment>
<accession>A0A7W8CYB5</accession>
<gene>
    <name evidence="1" type="ORF">HNQ47_000707</name>
</gene>
<dbReference type="RefSeq" id="WP_183327559.1">
    <property type="nucleotide sequence ID" value="NZ_JACHHK010000002.1"/>
</dbReference>
<name>A0A7W8CYB5_9FIRM</name>
<dbReference type="EMBL" id="JACHHK010000002">
    <property type="protein sequence ID" value="MBB5182688.1"/>
    <property type="molecule type" value="Genomic_DNA"/>
</dbReference>
<evidence type="ECO:0000313" key="1">
    <source>
        <dbReference type="EMBL" id="MBB5182688.1"/>
    </source>
</evidence>
<protein>
    <submittedName>
        <fullName evidence="1">Uncharacterized protein</fullName>
    </submittedName>
</protein>
<evidence type="ECO:0000313" key="2">
    <source>
        <dbReference type="Proteomes" id="UP000539953"/>
    </source>
</evidence>
<organism evidence="1 2">
    <name type="scientific">Catenisphaera adipataccumulans</name>
    <dbReference type="NCBI Taxonomy" id="700500"/>
    <lineage>
        <taxon>Bacteria</taxon>
        <taxon>Bacillati</taxon>
        <taxon>Bacillota</taxon>
        <taxon>Erysipelotrichia</taxon>
        <taxon>Erysipelotrichales</taxon>
        <taxon>Erysipelotrichaceae</taxon>
        <taxon>Catenisphaera</taxon>
    </lineage>
</organism>
<dbReference type="Proteomes" id="UP000539953">
    <property type="component" value="Unassembled WGS sequence"/>
</dbReference>
<reference evidence="1 2" key="1">
    <citation type="submission" date="2020-08" db="EMBL/GenBank/DDBJ databases">
        <title>Genomic Encyclopedia of Type Strains, Phase IV (KMG-IV): sequencing the most valuable type-strain genomes for metagenomic binning, comparative biology and taxonomic classification.</title>
        <authorList>
            <person name="Goeker M."/>
        </authorList>
    </citation>
    <scope>NUCLEOTIDE SEQUENCE [LARGE SCALE GENOMIC DNA]</scope>
    <source>
        <strain evidence="1 2">DSM 25799</strain>
    </source>
</reference>
<keyword evidence="2" id="KW-1185">Reference proteome</keyword>
<proteinExistence type="predicted"/>